<dbReference type="PATRIC" id="fig|1618659.3.peg.615"/>
<evidence type="ECO:0000256" key="3">
    <source>
        <dbReference type="ARBA" id="ARBA00023295"/>
    </source>
</evidence>
<keyword evidence="2" id="KW-0378">Hydrolase</keyword>
<protein>
    <submittedName>
        <fullName evidence="6">Beta-glucosidase</fullName>
    </submittedName>
</protein>
<dbReference type="InterPro" id="IPR017853">
    <property type="entry name" value="GH"/>
</dbReference>
<dbReference type="PROSITE" id="PS00572">
    <property type="entry name" value="GLYCOSYL_HYDROL_F1_1"/>
    <property type="match status" value="1"/>
</dbReference>
<accession>A0A0G0ZF73</accession>
<dbReference type="AlphaFoldDB" id="A0A0G0ZF73"/>
<comment type="similarity">
    <text evidence="1 5">Belongs to the glycosyl hydrolase 1 family.</text>
</comment>
<dbReference type="PANTHER" id="PTHR10353">
    <property type="entry name" value="GLYCOSYL HYDROLASE"/>
    <property type="match status" value="1"/>
</dbReference>
<gene>
    <name evidence="6" type="ORF">UV11_C0016G0010</name>
</gene>
<feature type="active site" description="Nucleophile" evidence="4">
    <location>
        <position position="315"/>
    </location>
</feature>
<name>A0A0G0ZF73_9BACT</name>
<dbReference type="InterPro" id="IPR001360">
    <property type="entry name" value="Glyco_hydro_1"/>
</dbReference>
<sequence>MLENKFPKGFLWGSATSAHQVEGNNHNDWSEWEKSRQRVSYLKSMGRNPDEFISGRTCDHYNRFRADFDIAKSLGHNAHRFSIEWSRIEPEEGKFNEKEIEHYRDVIKALRERGLEPFITLWHWTIPLWVRDKGGVESKEFPKFFARFSKKMAEDFPEVKYWMTLNEPTSVIANSYFRGLWPPQKKSIYSVIRVYNVLAKAHKMAYFAIHEINPEAQVGFGNLMIDLEPFSLNLLDIFASKFRDYWSNIYFLKLVGDLNDYYALQYYFHLKISFPQRVRNENQKISDMGWEIYPKGIYNLLKRLGKLKKPIFITENGIADNIDKNRAQFIEEHLKWISKAGEEGVDIRGYFYWSLMDNFEWESGFGPRFGLVEIDYKTLERKIRPSALAYKKIIESQKG</sequence>
<evidence type="ECO:0000313" key="7">
    <source>
        <dbReference type="Proteomes" id="UP000034036"/>
    </source>
</evidence>
<proteinExistence type="inferred from homology"/>
<comment type="caution">
    <text evidence="6">The sequence shown here is derived from an EMBL/GenBank/DDBJ whole genome shotgun (WGS) entry which is preliminary data.</text>
</comment>
<keyword evidence="3" id="KW-0326">Glycosidase</keyword>
<dbReference type="STRING" id="1618659.UV11_C0016G0010"/>
<organism evidence="6 7">
    <name type="scientific">Candidatus Giovannonibacteria bacterium GW2011_GWF2_42_19</name>
    <dbReference type="NCBI Taxonomy" id="1618659"/>
    <lineage>
        <taxon>Bacteria</taxon>
        <taxon>Candidatus Giovannoniibacteriota</taxon>
    </lineage>
</organism>
<dbReference type="InterPro" id="IPR018120">
    <property type="entry name" value="Glyco_hydro_1_AS"/>
</dbReference>
<reference evidence="6 7" key="1">
    <citation type="journal article" date="2015" name="Nature">
        <title>rRNA introns, odd ribosomes, and small enigmatic genomes across a large radiation of phyla.</title>
        <authorList>
            <person name="Brown C.T."/>
            <person name="Hug L.A."/>
            <person name="Thomas B.C."/>
            <person name="Sharon I."/>
            <person name="Castelle C.J."/>
            <person name="Singh A."/>
            <person name="Wilkins M.J."/>
            <person name="Williams K.H."/>
            <person name="Banfield J.F."/>
        </authorList>
    </citation>
    <scope>NUCLEOTIDE SEQUENCE [LARGE SCALE GENOMIC DNA]</scope>
</reference>
<evidence type="ECO:0000313" key="6">
    <source>
        <dbReference type="EMBL" id="KKS47395.1"/>
    </source>
</evidence>
<evidence type="ECO:0000256" key="2">
    <source>
        <dbReference type="ARBA" id="ARBA00022801"/>
    </source>
</evidence>
<evidence type="ECO:0000256" key="5">
    <source>
        <dbReference type="RuleBase" id="RU003690"/>
    </source>
</evidence>
<dbReference type="EMBL" id="LCDF01000016">
    <property type="protein sequence ID" value="KKS47395.1"/>
    <property type="molecule type" value="Genomic_DNA"/>
</dbReference>
<dbReference type="SUPFAM" id="SSF51445">
    <property type="entry name" value="(Trans)glycosidases"/>
    <property type="match status" value="1"/>
</dbReference>
<dbReference type="GO" id="GO:0008422">
    <property type="term" value="F:beta-glucosidase activity"/>
    <property type="evidence" value="ECO:0007669"/>
    <property type="project" value="TreeGrafter"/>
</dbReference>
<dbReference type="PANTHER" id="PTHR10353:SF209">
    <property type="entry name" value="GALACTOLIPID GALACTOSYLTRANSFERASE SFR2, CHLOROPLASTIC"/>
    <property type="match status" value="1"/>
</dbReference>
<dbReference type="Gene3D" id="3.20.20.80">
    <property type="entry name" value="Glycosidases"/>
    <property type="match status" value="2"/>
</dbReference>
<dbReference type="PRINTS" id="PR00131">
    <property type="entry name" value="GLHYDRLASE1"/>
</dbReference>
<dbReference type="Proteomes" id="UP000034036">
    <property type="component" value="Unassembled WGS sequence"/>
</dbReference>
<dbReference type="Pfam" id="PF00232">
    <property type="entry name" value="Glyco_hydro_1"/>
    <property type="match status" value="2"/>
</dbReference>
<evidence type="ECO:0000256" key="4">
    <source>
        <dbReference type="PROSITE-ProRule" id="PRU10055"/>
    </source>
</evidence>
<evidence type="ECO:0000256" key="1">
    <source>
        <dbReference type="ARBA" id="ARBA00010838"/>
    </source>
</evidence>
<dbReference type="GO" id="GO:0005975">
    <property type="term" value="P:carbohydrate metabolic process"/>
    <property type="evidence" value="ECO:0007669"/>
    <property type="project" value="InterPro"/>
</dbReference>